<name>A0A0C3CA10_HEBCY</name>
<reference evidence="2 3" key="1">
    <citation type="submission" date="2014-04" db="EMBL/GenBank/DDBJ databases">
        <authorList>
            <consortium name="DOE Joint Genome Institute"/>
            <person name="Kuo A."/>
            <person name="Gay G."/>
            <person name="Dore J."/>
            <person name="Kohler A."/>
            <person name="Nagy L.G."/>
            <person name="Floudas D."/>
            <person name="Copeland A."/>
            <person name="Barry K.W."/>
            <person name="Cichocki N."/>
            <person name="Veneault-Fourrey C."/>
            <person name="LaButti K."/>
            <person name="Lindquist E.A."/>
            <person name="Lipzen A."/>
            <person name="Lundell T."/>
            <person name="Morin E."/>
            <person name="Murat C."/>
            <person name="Sun H."/>
            <person name="Tunlid A."/>
            <person name="Henrissat B."/>
            <person name="Grigoriev I.V."/>
            <person name="Hibbett D.S."/>
            <person name="Martin F."/>
            <person name="Nordberg H.P."/>
            <person name="Cantor M.N."/>
            <person name="Hua S.X."/>
        </authorList>
    </citation>
    <scope>NUCLEOTIDE SEQUENCE [LARGE SCALE GENOMIC DNA]</scope>
    <source>
        <strain evidence="3">h7</strain>
    </source>
</reference>
<dbReference type="EMBL" id="KN831781">
    <property type="protein sequence ID" value="KIM41064.1"/>
    <property type="molecule type" value="Genomic_DNA"/>
</dbReference>
<feature type="transmembrane region" description="Helical" evidence="1">
    <location>
        <begin position="12"/>
        <end position="30"/>
    </location>
</feature>
<keyword evidence="1" id="KW-0812">Transmembrane</keyword>
<keyword evidence="1" id="KW-1133">Transmembrane helix</keyword>
<reference evidence="3" key="2">
    <citation type="submission" date="2015-01" db="EMBL/GenBank/DDBJ databases">
        <title>Evolutionary Origins and Diversification of the Mycorrhizal Mutualists.</title>
        <authorList>
            <consortium name="DOE Joint Genome Institute"/>
            <consortium name="Mycorrhizal Genomics Consortium"/>
            <person name="Kohler A."/>
            <person name="Kuo A."/>
            <person name="Nagy L.G."/>
            <person name="Floudas D."/>
            <person name="Copeland A."/>
            <person name="Barry K.W."/>
            <person name="Cichocki N."/>
            <person name="Veneault-Fourrey C."/>
            <person name="LaButti K."/>
            <person name="Lindquist E.A."/>
            <person name="Lipzen A."/>
            <person name="Lundell T."/>
            <person name="Morin E."/>
            <person name="Murat C."/>
            <person name="Riley R."/>
            <person name="Ohm R."/>
            <person name="Sun H."/>
            <person name="Tunlid A."/>
            <person name="Henrissat B."/>
            <person name="Grigoriev I.V."/>
            <person name="Hibbett D.S."/>
            <person name="Martin F."/>
        </authorList>
    </citation>
    <scope>NUCLEOTIDE SEQUENCE [LARGE SCALE GENOMIC DNA]</scope>
    <source>
        <strain evidence="3">h7</strain>
    </source>
</reference>
<organism evidence="2 3">
    <name type="scientific">Hebeloma cylindrosporum</name>
    <dbReference type="NCBI Taxonomy" id="76867"/>
    <lineage>
        <taxon>Eukaryota</taxon>
        <taxon>Fungi</taxon>
        <taxon>Dikarya</taxon>
        <taxon>Basidiomycota</taxon>
        <taxon>Agaricomycotina</taxon>
        <taxon>Agaricomycetes</taxon>
        <taxon>Agaricomycetidae</taxon>
        <taxon>Agaricales</taxon>
        <taxon>Agaricineae</taxon>
        <taxon>Hymenogastraceae</taxon>
        <taxon>Hebeloma</taxon>
    </lineage>
</organism>
<dbReference type="Proteomes" id="UP000053424">
    <property type="component" value="Unassembled WGS sequence"/>
</dbReference>
<evidence type="ECO:0000313" key="2">
    <source>
        <dbReference type="EMBL" id="KIM41064.1"/>
    </source>
</evidence>
<protein>
    <submittedName>
        <fullName evidence="2">Uncharacterized protein</fullName>
    </submittedName>
</protein>
<keyword evidence="3" id="KW-1185">Reference proteome</keyword>
<keyword evidence="1" id="KW-0472">Membrane</keyword>
<sequence>MSHGRAFLGQQTSYRLHVVYLLTSTLIILVPRIHGPRLLSHITSGRTFFLFPTHPHLLAPALRLPTPHHVISYLSAGRGGLEMGGSSALSIVLRPVEQPTSCRLLCAPHKTPGKYILFHLRTTMPPATRLSNHDACDATASNMGNNFRRARGAVEHLRRFEIFSPCIHSDRTRFH</sequence>
<evidence type="ECO:0000313" key="3">
    <source>
        <dbReference type="Proteomes" id="UP000053424"/>
    </source>
</evidence>
<dbReference type="HOGENOM" id="CLU_1532745_0_0_1"/>
<evidence type="ECO:0000256" key="1">
    <source>
        <dbReference type="SAM" id="Phobius"/>
    </source>
</evidence>
<gene>
    <name evidence="2" type="ORF">M413DRAFT_158811</name>
</gene>
<proteinExistence type="predicted"/>
<dbReference type="AlphaFoldDB" id="A0A0C3CA10"/>
<accession>A0A0C3CA10</accession>